<dbReference type="PANTHER" id="PTHR48435:SF1">
    <property type="entry name" value="POLYPROTEIN"/>
    <property type="match status" value="1"/>
</dbReference>
<gene>
    <name evidence="1" type="ORF">KY290_000992</name>
</gene>
<comment type="caution">
    <text evidence="1">The sequence shown here is derived from an EMBL/GenBank/DDBJ whole genome shotgun (WGS) entry which is preliminary data.</text>
</comment>
<organism evidence="1 2">
    <name type="scientific">Solanum tuberosum</name>
    <name type="common">Potato</name>
    <dbReference type="NCBI Taxonomy" id="4113"/>
    <lineage>
        <taxon>Eukaryota</taxon>
        <taxon>Viridiplantae</taxon>
        <taxon>Streptophyta</taxon>
        <taxon>Embryophyta</taxon>
        <taxon>Tracheophyta</taxon>
        <taxon>Spermatophyta</taxon>
        <taxon>Magnoliopsida</taxon>
        <taxon>eudicotyledons</taxon>
        <taxon>Gunneridae</taxon>
        <taxon>Pentapetalae</taxon>
        <taxon>asterids</taxon>
        <taxon>lamiids</taxon>
        <taxon>Solanales</taxon>
        <taxon>Solanaceae</taxon>
        <taxon>Solanoideae</taxon>
        <taxon>Solaneae</taxon>
        <taxon>Solanum</taxon>
    </lineage>
</organism>
<evidence type="ECO:0000313" key="1">
    <source>
        <dbReference type="EMBL" id="KAH0781394.1"/>
    </source>
</evidence>
<proteinExistence type="predicted"/>
<evidence type="ECO:0000313" key="2">
    <source>
        <dbReference type="Proteomes" id="UP000826656"/>
    </source>
</evidence>
<name>A0ABQ7WMW7_SOLTU</name>
<dbReference type="EMBL" id="JAIVGD010000001">
    <property type="protein sequence ID" value="KAH0781394.1"/>
    <property type="molecule type" value="Genomic_DNA"/>
</dbReference>
<protein>
    <submittedName>
        <fullName evidence="1">Uncharacterized protein</fullName>
    </submittedName>
</protein>
<keyword evidence="2" id="KW-1185">Reference proteome</keyword>
<accession>A0ABQ7WMW7</accession>
<dbReference type="InterPro" id="IPR053098">
    <property type="entry name" value="Petuviruses_polyprotein"/>
</dbReference>
<reference evidence="1 2" key="1">
    <citation type="journal article" date="2021" name="bioRxiv">
        <title>Chromosome-scale and haplotype-resolved genome assembly of a tetraploid potato cultivar.</title>
        <authorList>
            <person name="Sun H."/>
            <person name="Jiao W.-B."/>
            <person name="Krause K."/>
            <person name="Campoy J.A."/>
            <person name="Goel M."/>
            <person name="Folz-Donahue K."/>
            <person name="Kukat C."/>
            <person name="Huettel B."/>
            <person name="Schneeberger K."/>
        </authorList>
    </citation>
    <scope>NUCLEOTIDE SEQUENCE [LARGE SCALE GENOMIC DNA]</scope>
    <source>
        <strain evidence="1">SolTubOtavaFocal</strain>
        <tissue evidence="1">Leaves</tissue>
    </source>
</reference>
<dbReference type="PANTHER" id="PTHR48435">
    <property type="entry name" value="POLYPROTEIN"/>
    <property type="match status" value="1"/>
</dbReference>
<sequence>MPEDFPRQWKSLGFTHIHFGVVRVALTYHGRKGQPVVACLSLLDTRYYEYQHANLGISKIILNAGTVFVTIFPNFNMSLHDPYLTELAWRVQNHDKDLSLPGGQDSLFFNINVINGTTQYTQIPRQIPRKELVKVLPGTGVTKYEKLRIHPQRLFFEEPILTMPKNDILCNFPNKRPNQIVFPIQLFQSHIDILEDKDPYTISWFLSGFKCEHDWIRQFNQDGRGVQWFTFPFTGNTPWNIDCDYKGYQKGDLDDADTRKSGKKCGNSEREFKRRFDDGDPTIGSLSRLGNYEFLVSYKNESALPTQNGTPNDK</sequence>
<dbReference type="Proteomes" id="UP000826656">
    <property type="component" value="Unassembled WGS sequence"/>
</dbReference>